<evidence type="ECO:0000313" key="2">
    <source>
        <dbReference type="Proteomes" id="UP000187261"/>
    </source>
</evidence>
<reference evidence="2" key="1">
    <citation type="submission" date="2016-10" db="EMBL/GenBank/DDBJ databases">
        <authorList>
            <person name="Varghese N."/>
            <person name="Submissions S."/>
        </authorList>
    </citation>
    <scope>NUCLEOTIDE SEQUENCE [LARGE SCALE GENOMIC DNA]</scope>
    <source>
        <strain evidence="2">DSM 19482</strain>
    </source>
</reference>
<sequence length="88" mass="9265">MGTYSGKIDGFSLGQMTIKVSKSGYVSGNINYDGNSDILSGAVLDAGALQSVTTVNGSGFTFYGSMKELKGNWKRNGQTGNWSVAKEN</sequence>
<dbReference type="EMBL" id="FTPU01000057">
    <property type="protein sequence ID" value="SIT98549.1"/>
    <property type="molecule type" value="Genomic_DNA"/>
</dbReference>
<keyword evidence="2" id="KW-1185">Reference proteome</keyword>
<proteinExistence type="predicted"/>
<protein>
    <submittedName>
        <fullName evidence="1">Uncharacterized protein</fullName>
    </submittedName>
</protein>
<organism evidence="1 2">
    <name type="scientific">Epilithonimonas bovis DSM 19482</name>
    <dbReference type="NCBI Taxonomy" id="1121284"/>
    <lineage>
        <taxon>Bacteria</taxon>
        <taxon>Pseudomonadati</taxon>
        <taxon>Bacteroidota</taxon>
        <taxon>Flavobacteriia</taxon>
        <taxon>Flavobacteriales</taxon>
        <taxon>Weeksellaceae</taxon>
        <taxon>Chryseobacterium group</taxon>
        <taxon>Epilithonimonas</taxon>
    </lineage>
</organism>
<evidence type="ECO:0000313" key="1">
    <source>
        <dbReference type="EMBL" id="SIT98549.1"/>
    </source>
</evidence>
<dbReference type="Proteomes" id="UP000187261">
    <property type="component" value="Unassembled WGS sequence"/>
</dbReference>
<dbReference type="AlphaFoldDB" id="A0A1U7Q1E6"/>
<name>A0A1U7Q1E6_9FLAO</name>
<accession>A0A1U7Q1E6</accession>
<dbReference type="RefSeq" id="WP_143746052.1">
    <property type="nucleotide sequence ID" value="NZ_FTPU01000057.1"/>
</dbReference>
<dbReference type="OrthoDB" id="1270789at2"/>
<gene>
    <name evidence="1" type="ORF">SAMN05660493_03168</name>
</gene>